<dbReference type="RefSeq" id="WP_301130340.1">
    <property type="nucleotide sequence ID" value="NZ_JAUHPV010000012.1"/>
</dbReference>
<accession>A0ABT8G559</accession>
<gene>
    <name evidence="2" type="ORF">QQX04_14240</name>
</gene>
<comment type="caution">
    <text evidence="2">The sequence shown here is derived from an EMBL/GenBank/DDBJ whole genome shotgun (WGS) entry which is preliminary data.</text>
</comment>
<evidence type="ECO:0000313" key="3">
    <source>
        <dbReference type="Proteomes" id="UP001172738"/>
    </source>
</evidence>
<dbReference type="SUPFAM" id="SSF51735">
    <property type="entry name" value="NAD(P)-binding Rossmann-fold domains"/>
    <property type="match status" value="1"/>
</dbReference>
<organism evidence="2 3">
    <name type="scientific">Demequina zhanjiangensis</name>
    <dbReference type="NCBI Taxonomy" id="3051659"/>
    <lineage>
        <taxon>Bacteria</taxon>
        <taxon>Bacillati</taxon>
        <taxon>Actinomycetota</taxon>
        <taxon>Actinomycetes</taxon>
        <taxon>Micrococcales</taxon>
        <taxon>Demequinaceae</taxon>
        <taxon>Demequina</taxon>
    </lineage>
</organism>
<dbReference type="EMBL" id="JAUHPV010000012">
    <property type="protein sequence ID" value="MDN4474157.1"/>
    <property type="molecule type" value="Genomic_DNA"/>
</dbReference>
<dbReference type="SUPFAM" id="SSF50129">
    <property type="entry name" value="GroES-like"/>
    <property type="match status" value="1"/>
</dbReference>
<evidence type="ECO:0000259" key="1">
    <source>
        <dbReference type="SMART" id="SM00829"/>
    </source>
</evidence>
<reference evidence="2" key="1">
    <citation type="submission" date="2023-06" db="EMBL/GenBank/DDBJ databases">
        <title>SYSU T00b26.</title>
        <authorList>
            <person name="Gao L."/>
            <person name="Fang B.-Z."/>
            <person name="Li W.-J."/>
        </authorList>
    </citation>
    <scope>NUCLEOTIDE SEQUENCE</scope>
    <source>
        <strain evidence="2">SYSU T00b26</strain>
    </source>
</reference>
<dbReference type="PANTHER" id="PTHR11695:SF648">
    <property type="entry name" value="ZINC-BINDING OXIDOREDUCTASE"/>
    <property type="match status" value="1"/>
</dbReference>
<feature type="domain" description="Enoyl reductase (ER)" evidence="1">
    <location>
        <begin position="15"/>
        <end position="326"/>
    </location>
</feature>
<dbReference type="Proteomes" id="UP001172738">
    <property type="component" value="Unassembled WGS sequence"/>
</dbReference>
<dbReference type="SMART" id="SM00829">
    <property type="entry name" value="PKS_ER"/>
    <property type="match status" value="1"/>
</dbReference>
<dbReference type="Pfam" id="PF13602">
    <property type="entry name" value="ADH_zinc_N_2"/>
    <property type="match status" value="1"/>
</dbReference>
<name>A0ABT8G559_9MICO</name>
<keyword evidence="3" id="KW-1185">Reference proteome</keyword>
<dbReference type="InterPro" id="IPR011032">
    <property type="entry name" value="GroES-like_sf"/>
</dbReference>
<dbReference type="PANTHER" id="PTHR11695">
    <property type="entry name" value="ALCOHOL DEHYDROGENASE RELATED"/>
    <property type="match status" value="1"/>
</dbReference>
<dbReference type="Gene3D" id="3.40.50.720">
    <property type="entry name" value="NAD(P)-binding Rossmann-like Domain"/>
    <property type="match status" value="1"/>
</dbReference>
<proteinExistence type="predicted"/>
<dbReference type="Gene3D" id="3.90.180.10">
    <property type="entry name" value="Medium-chain alcohol dehydrogenases, catalytic domain"/>
    <property type="match status" value="1"/>
</dbReference>
<dbReference type="CDD" id="cd08267">
    <property type="entry name" value="MDR1"/>
    <property type="match status" value="1"/>
</dbReference>
<dbReference type="InterPro" id="IPR020843">
    <property type="entry name" value="ER"/>
</dbReference>
<evidence type="ECO:0000313" key="2">
    <source>
        <dbReference type="EMBL" id="MDN4474157.1"/>
    </source>
</evidence>
<dbReference type="InterPro" id="IPR036291">
    <property type="entry name" value="NAD(P)-bd_dom_sf"/>
</dbReference>
<dbReference type="InterPro" id="IPR050700">
    <property type="entry name" value="YIM1/Zinc_Alcohol_DH_Fams"/>
</dbReference>
<sequence length="329" mass="34545">MSATTMKAVRYDRYGGPEIMSLADLPLPEPGEGQVRLRNRAASLNPYDWHLYRADPALVRTFAGWRSPGEKVLGADVAGVVDAVGPGVTELSVGDAVYGEIGFGACAEYTLARPRNLALKPHTLSFTEAAAVPMGALTSLQGLEAAGVPQGGRVLVIGASGGVGHMGLQLARVLGASRVVAVCSGRNAGWVSELGADRVIDYTRESVEDCGEQFDVILDLVSTSTLRTLAPLLDPDGAYLPLGGLGGGRLLGPLGGMLRAQVTAPFVRRRLVRLTAKALGSDLARIAAWIDEGKVRPHLDSVFPLEAHRDALELLESTHAAGKVVIEIA</sequence>
<protein>
    <submittedName>
        <fullName evidence="2">NAD(P)-dependent alcohol dehydrogenase</fullName>
    </submittedName>
</protein>
<dbReference type="Pfam" id="PF08240">
    <property type="entry name" value="ADH_N"/>
    <property type="match status" value="1"/>
</dbReference>
<dbReference type="InterPro" id="IPR013154">
    <property type="entry name" value="ADH-like_N"/>
</dbReference>